<proteinExistence type="predicted"/>
<gene>
    <name evidence="2" type="ORF">Sru01_27940</name>
</gene>
<comment type="caution">
    <text evidence="2">The sequence shown here is derived from an EMBL/GenBank/DDBJ whole genome shotgun (WGS) entry which is preliminary data.</text>
</comment>
<dbReference type="AlphaFoldDB" id="A0A919R624"/>
<dbReference type="InterPro" id="IPR016181">
    <property type="entry name" value="Acyl_CoA_acyltransferase"/>
</dbReference>
<name>A0A919R624_9ACTN</name>
<accession>A0A919R624</accession>
<dbReference type="PANTHER" id="PTHR31435">
    <property type="entry name" value="PROTEIN NATD1"/>
    <property type="match status" value="1"/>
</dbReference>
<protein>
    <submittedName>
        <fullName evidence="2">N-acetyltransferase</fullName>
    </submittedName>
</protein>
<feature type="domain" description="N-acetyltransferase" evidence="1">
    <location>
        <begin position="18"/>
        <end position="104"/>
    </location>
</feature>
<evidence type="ECO:0000313" key="2">
    <source>
        <dbReference type="EMBL" id="GII77812.1"/>
    </source>
</evidence>
<dbReference type="SUPFAM" id="SSF55729">
    <property type="entry name" value="Acyl-CoA N-acyltransferases (Nat)"/>
    <property type="match status" value="1"/>
</dbReference>
<reference evidence="2" key="1">
    <citation type="submission" date="2021-01" db="EMBL/GenBank/DDBJ databases">
        <title>Whole genome shotgun sequence of Sphaerisporangium rufum NBRC 109079.</title>
        <authorList>
            <person name="Komaki H."/>
            <person name="Tamura T."/>
        </authorList>
    </citation>
    <scope>NUCLEOTIDE SEQUENCE</scope>
    <source>
        <strain evidence="2">NBRC 109079</strain>
    </source>
</reference>
<dbReference type="EMBL" id="BOOU01000041">
    <property type="protein sequence ID" value="GII77812.1"/>
    <property type="molecule type" value="Genomic_DNA"/>
</dbReference>
<dbReference type="Pfam" id="PF14542">
    <property type="entry name" value="Acetyltransf_CG"/>
    <property type="match status" value="1"/>
</dbReference>
<evidence type="ECO:0000313" key="3">
    <source>
        <dbReference type="Proteomes" id="UP000655287"/>
    </source>
</evidence>
<evidence type="ECO:0000259" key="1">
    <source>
        <dbReference type="PROSITE" id="PS51729"/>
    </source>
</evidence>
<dbReference type="PROSITE" id="PS51729">
    <property type="entry name" value="GNAT_YJDJ"/>
    <property type="match status" value="1"/>
</dbReference>
<dbReference type="InterPro" id="IPR031165">
    <property type="entry name" value="GNAT_YJDJ"/>
</dbReference>
<dbReference type="Gene3D" id="3.40.630.30">
    <property type="match status" value="1"/>
</dbReference>
<keyword evidence="3" id="KW-1185">Reference proteome</keyword>
<dbReference type="RefSeq" id="WP_203984823.1">
    <property type="nucleotide sequence ID" value="NZ_BOOU01000041.1"/>
</dbReference>
<organism evidence="2 3">
    <name type="scientific">Sphaerisporangium rufum</name>
    <dbReference type="NCBI Taxonomy" id="1381558"/>
    <lineage>
        <taxon>Bacteria</taxon>
        <taxon>Bacillati</taxon>
        <taxon>Actinomycetota</taxon>
        <taxon>Actinomycetes</taxon>
        <taxon>Streptosporangiales</taxon>
        <taxon>Streptosporangiaceae</taxon>
        <taxon>Sphaerisporangium</taxon>
    </lineage>
</organism>
<dbReference type="Proteomes" id="UP000655287">
    <property type="component" value="Unassembled WGS sequence"/>
</dbReference>
<sequence length="106" mass="11129">MTGPAAESGPADDAVTVAENPDASRYEITVAGRLAGFAEYRRRGTRLVFTHTEVSPEFEGRGLGGRLVGAALDAARAAGETVVPRCPFVAAYIDRHPQYAGLVAPD</sequence>
<dbReference type="InterPro" id="IPR045057">
    <property type="entry name" value="Gcn5-rel_NAT"/>
</dbReference>
<dbReference type="PANTHER" id="PTHR31435:SF10">
    <property type="entry name" value="BSR4717 PROTEIN"/>
    <property type="match status" value="1"/>
</dbReference>